<dbReference type="Gene3D" id="1.10.760.10">
    <property type="entry name" value="Cytochrome c-like domain"/>
    <property type="match status" value="1"/>
</dbReference>
<keyword evidence="3 4" id="KW-0408">Iron</keyword>
<name>A0A5S9IVD2_UABAM</name>
<dbReference type="PANTHER" id="PTHR47197">
    <property type="entry name" value="PROTEIN NIRF"/>
    <property type="match status" value="1"/>
</dbReference>
<gene>
    <name evidence="6" type="ORF">UABAM_06707</name>
</gene>
<dbReference type="NCBIfam" id="TIGR02276">
    <property type="entry name" value="beta_rpt_yvtn"/>
    <property type="match status" value="1"/>
</dbReference>
<dbReference type="SUPFAM" id="SSF46626">
    <property type="entry name" value="Cytochrome c"/>
    <property type="match status" value="1"/>
</dbReference>
<dbReference type="Gene3D" id="2.130.10.10">
    <property type="entry name" value="YVTN repeat-like/Quinoprotein amine dehydrogenase"/>
    <property type="match status" value="2"/>
</dbReference>
<evidence type="ECO:0000256" key="2">
    <source>
        <dbReference type="ARBA" id="ARBA00022723"/>
    </source>
</evidence>
<dbReference type="Proteomes" id="UP000326354">
    <property type="component" value="Chromosome"/>
</dbReference>
<dbReference type="InterPro" id="IPR011964">
    <property type="entry name" value="YVTN_b-propeller_repeat"/>
</dbReference>
<keyword evidence="1 4" id="KW-0349">Heme</keyword>
<keyword evidence="2 4" id="KW-0479">Metal-binding</keyword>
<sequence>MKLSVWFCQLFLILLIGCGGGGGGGGEGVEAGIASQSGTIQISADDQFVFAINQIDSDEANTRFDRLSDLDGSLSIINVAGDVNVVDDEVTVGKDPRSVSVNVDRTTAFVSNGKDGTVSVIDLTLVPPQEIAEIVVGSEPRGTALTPNGDKLYVANYGDGSVSVIDTATNTVINTIRLEFDGNAEDPFVLANPFAISVSNDGDEDDDDETVLVADFFARGRQDLALDAREGFDDGKEGLVAVIESGSDTITVVTQFSPVENTGFTADRTNFDGTVFDGGNNDQQGAFFNQLHQIVLRTGTTRVYIPTIAASPEPPSQFDVNTQALVAVMELGSNAEVANEHFNINDQVQAEEPAIPPFDEGNVFRLQRAFSGDTVAMAINAEKVLFVSRSGAFVTRGFFVGDTVNFNFQDPEIRIPVGNMPNGIVMNSTGTRAYVNSEVAATTTVINLDDNTVLATVENANLPPVNTTEHQILIGKLAFYTGMGLAADGLLDDNVRDIDTHRFRNIAANSNWSSCGTCHPDGLSDGVTWIFATGPRQTIPLDGSFSFADPDNDRRAMNWNAIRGSVVDFNNNARNVQGGFGFTPDALRAVDSNQTADLVEDADEVFNHGPIENTVINGIAGVSDALSSMTLFVKKGIRTFSRSTDVDLGAAARGRLLFGDNCASCHGGAKWTSSQILWDQPLFDINGNQLDDDVTVVGADRSTLEVNVGGDIILIIQQNFDTFDVNNPIEVSSNGGGEVSLGQDVSFNPPSLLGVRHTGPFGHHGRADTLQEVFLTVAEDGLEHPDFGLDANQINDLVEFLKTIDEDEPPFVIVREK</sequence>
<dbReference type="RefSeq" id="WP_152021904.1">
    <property type="nucleotide sequence ID" value="NZ_AP019860.1"/>
</dbReference>
<dbReference type="EMBL" id="AP019860">
    <property type="protein sequence ID" value="BBM88286.1"/>
    <property type="molecule type" value="Genomic_DNA"/>
</dbReference>
<evidence type="ECO:0000313" key="7">
    <source>
        <dbReference type="Proteomes" id="UP000326354"/>
    </source>
</evidence>
<dbReference type="GO" id="GO:0046872">
    <property type="term" value="F:metal ion binding"/>
    <property type="evidence" value="ECO:0007669"/>
    <property type="project" value="UniProtKB-KW"/>
</dbReference>
<dbReference type="AlphaFoldDB" id="A0A5S9IVD2"/>
<dbReference type="KEGG" id="uam:UABAM_06707"/>
<dbReference type="SUPFAM" id="SSF51004">
    <property type="entry name" value="C-terminal (heme d1) domain of cytochrome cd1-nitrite reductase"/>
    <property type="match status" value="1"/>
</dbReference>
<proteinExistence type="predicted"/>
<dbReference type="InterPro" id="IPR051200">
    <property type="entry name" value="Host-pathogen_enzymatic-act"/>
</dbReference>
<evidence type="ECO:0000259" key="5">
    <source>
        <dbReference type="PROSITE" id="PS51007"/>
    </source>
</evidence>
<evidence type="ECO:0000256" key="1">
    <source>
        <dbReference type="ARBA" id="ARBA00022617"/>
    </source>
</evidence>
<dbReference type="InterPro" id="IPR009056">
    <property type="entry name" value="Cyt_c-like_dom"/>
</dbReference>
<dbReference type="PROSITE" id="PS51257">
    <property type="entry name" value="PROKAR_LIPOPROTEIN"/>
    <property type="match status" value="1"/>
</dbReference>
<dbReference type="GO" id="GO:0020037">
    <property type="term" value="F:heme binding"/>
    <property type="evidence" value="ECO:0007669"/>
    <property type="project" value="InterPro"/>
</dbReference>
<dbReference type="InterPro" id="IPR011048">
    <property type="entry name" value="Haem_d1_sf"/>
</dbReference>
<dbReference type="PROSITE" id="PS51007">
    <property type="entry name" value="CYTC"/>
    <property type="match status" value="1"/>
</dbReference>
<dbReference type="PANTHER" id="PTHR47197:SF3">
    <property type="entry name" value="DIHYDRO-HEME D1 DEHYDROGENASE"/>
    <property type="match status" value="1"/>
</dbReference>
<accession>A0A5S9IVD2</accession>
<dbReference type="InterPro" id="IPR015943">
    <property type="entry name" value="WD40/YVTN_repeat-like_dom_sf"/>
</dbReference>
<dbReference type="GO" id="GO:0009055">
    <property type="term" value="F:electron transfer activity"/>
    <property type="evidence" value="ECO:0007669"/>
    <property type="project" value="InterPro"/>
</dbReference>
<protein>
    <recommendedName>
        <fullName evidence="5">Cytochrome c domain-containing protein</fullName>
    </recommendedName>
</protein>
<evidence type="ECO:0000256" key="3">
    <source>
        <dbReference type="ARBA" id="ARBA00023004"/>
    </source>
</evidence>
<organism evidence="6 7">
    <name type="scientific">Uabimicrobium amorphum</name>
    <dbReference type="NCBI Taxonomy" id="2596890"/>
    <lineage>
        <taxon>Bacteria</taxon>
        <taxon>Pseudomonadati</taxon>
        <taxon>Planctomycetota</taxon>
        <taxon>Candidatus Uabimicrobiia</taxon>
        <taxon>Candidatus Uabimicrobiales</taxon>
        <taxon>Candidatus Uabimicrobiaceae</taxon>
        <taxon>Candidatus Uabimicrobium</taxon>
    </lineage>
</organism>
<feature type="domain" description="Cytochrome c" evidence="5">
    <location>
        <begin position="649"/>
        <end position="805"/>
    </location>
</feature>
<evidence type="ECO:0000313" key="6">
    <source>
        <dbReference type="EMBL" id="BBM88286.1"/>
    </source>
</evidence>
<dbReference type="OrthoDB" id="9772811at2"/>
<dbReference type="InterPro" id="IPR036909">
    <property type="entry name" value="Cyt_c-like_dom_sf"/>
</dbReference>
<evidence type="ECO:0000256" key="4">
    <source>
        <dbReference type="PROSITE-ProRule" id="PRU00433"/>
    </source>
</evidence>
<keyword evidence="7" id="KW-1185">Reference proteome</keyword>
<reference evidence="6 7" key="1">
    <citation type="submission" date="2019-08" db="EMBL/GenBank/DDBJ databases">
        <title>Complete genome sequence of Candidatus Uab amorphum.</title>
        <authorList>
            <person name="Shiratori T."/>
            <person name="Suzuki S."/>
            <person name="Kakizawa Y."/>
            <person name="Ishida K."/>
        </authorList>
    </citation>
    <scope>NUCLEOTIDE SEQUENCE [LARGE SCALE GENOMIC DNA]</scope>
    <source>
        <strain evidence="6 7">SRT547</strain>
    </source>
</reference>